<proteinExistence type="predicted"/>
<name>A0A8X7QGW4_BRACI</name>
<accession>A0A8X7QGW4</accession>
<sequence>MQYRTSTTDHSNLDPELLFPNPTFSLGLTQEERSHPKETVTENVSMCENDADHGQSSPDMVSEVYFSYGRIVLCLFDLMWLPQRIVRDQGVCH</sequence>
<dbReference type="Proteomes" id="UP000886595">
    <property type="component" value="Unassembled WGS sequence"/>
</dbReference>
<comment type="caution">
    <text evidence="1">The sequence shown here is derived from an EMBL/GenBank/DDBJ whole genome shotgun (WGS) entry which is preliminary data.</text>
</comment>
<protein>
    <submittedName>
        <fullName evidence="1">Uncharacterized protein</fullName>
    </submittedName>
</protein>
<evidence type="ECO:0000313" key="2">
    <source>
        <dbReference type="Proteomes" id="UP000886595"/>
    </source>
</evidence>
<organism evidence="1 2">
    <name type="scientific">Brassica carinata</name>
    <name type="common">Ethiopian mustard</name>
    <name type="synonym">Abyssinian cabbage</name>
    <dbReference type="NCBI Taxonomy" id="52824"/>
    <lineage>
        <taxon>Eukaryota</taxon>
        <taxon>Viridiplantae</taxon>
        <taxon>Streptophyta</taxon>
        <taxon>Embryophyta</taxon>
        <taxon>Tracheophyta</taxon>
        <taxon>Spermatophyta</taxon>
        <taxon>Magnoliopsida</taxon>
        <taxon>eudicotyledons</taxon>
        <taxon>Gunneridae</taxon>
        <taxon>Pentapetalae</taxon>
        <taxon>rosids</taxon>
        <taxon>malvids</taxon>
        <taxon>Brassicales</taxon>
        <taxon>Brassicaceae</taxon>
        <taxon>Brassiceae</taxon>
        <taxon>Brassica</taxon>
    </lineage>
</organism>
<dbReference type="AlphaFoldDB" id="A0A8X7QGW4"/>
<dbReference type="EMBL" id="JAAMPC010000013">
    <property type="protein sequence ID" value="KAG2267249.1"/>
    <property type="molecule type" value="Genomic_DNA"/>
</dbReference>
<keyword evidence="2" id="KW-1185">Reference proteome</keyword>
<reference evidence="1 2" key="1">
    <citation type="submission" date="2020-02" db="EMBL/GenBank/DDBJ databases">
        <authorList>
            <person name="Ma Q."/>
            <person name="Huang Y."/>
            <person name="Song X."/>
            <person name="Pei D."/>
        </authorList>
    </citation>
    <scope>NUCLEOTIDE SEQUENCE [LARGE SCALE GENOMIC DNA]</scope>
    <source>
        <strain evidence="1">Sxm20200214</strain>
        <tissue evidence="1">Leaf</tissue>
    </source>
</reference>
<evidence type="ECO:0000313" key="1">
    <source>
        <dbReference type="EMBL" id="KAG2267249.1"/>
    </source>
</evidence>
<gene>
    <name evidence="1" type="ORF">Bca52824_061804</name>
</gene>